<dbReference type="AlphaFoldDB" id="A0A375CR89"/>
<comment type="caution">
    <text evidence="1">The sequence shown here is derived from an EMBL/GenBank/DDBJ whole genome shotgun (WGS) entry which is preliminary data.</text>
</comment>
<name>A0A375CR89_9BURK</name>
<proteinExistence type="predicted"/>
<evidence type="ECO:0000313" key="2">
    <source>
        <dbReference type="Proteomes" id="UP000256297"/>
    </source>
</evidence>
<dbReference type="RefSeq" id="WP_116342966.1">
    <property type="nucleotide sequence ID" value="NZ_OFSP01000078.1"/>
</dbReference>
<accession>A0A375CR89</accession>
<reference evidence="2" key="1">
    <citation type="submission" date="2018-01" db="EMBL/GenBank/DDBJ databases">
        <authorList>
            <person name="Gaut B.S."/>
            <person name="Morton B.R."/>
            <person name="Clegg M.T."/>
            <person name="Duvall M.R."/>
        </authorList>
    </citation>
    <scope>NUCLEOTIDE SEQUENCE [LARGE SCALE GENOMIC DNA]</scope>
</reference>
<gene>
    <name evidence="1" type="ORF">CBM2589_U10170</name>
</gene>
<evidence type="ECO:0000313" key="1">
    <source>
        <dbReference type="EMBL" id="SOY77668.1"/>
    </source>
</evidence>
<dbReference type="Proteomes" id="UP000256297">
    <property type="component" value="Unassembled WGS sequence"/>
</dbReference>
<organism evidence="1 2">
    <name type="scientific">Cupriavidus taiwanensis</name>
    <dbReference type="NCBI Taxonomy" id="164546"/>
    <lineage>
        <taxon>Bacteria</taxon>
        <taxon>Pseudomonadati</taxon>
        <taxon>Pseudomonadota</taxon>
        <taxon>Betaproteobacteria</taxon>
        <taxon>Burkholderiales</taxon>
        <taxon>Burkholderiaceae</taxon>
        <taxon>Cupriavidus</taxon>
    </lineage>
</organism>
<sequence length="192" mass="20230">MAAPDEQFSGDSYVLQPTGGKASITLNFQHNVWARVTLGQSPVILLSRPNDVESPGPAVLGITLTPGVIYSPLQCIGGLLNFVGVMGLTNTAVLASAVLRSESAQNVLYLFSKKPRTALIDHSLVVLNVEDAPLLLGSAEFSSPDSSLGVSLYQHPDIQLGLVGENTIYGLLVPLAETTFENADELSITLGL</sequence>
<protein>
    <submittedName>
        <fullName evidence="1">Uncharacterized protein</fullName>
    </submittedName>
</protein>
<dbReference type="EMBL" id="OFSP01000078">
    <property type="protein sequence ID" value="SOY77668.1"/>
    <property type="molecule type" value="Genomic_DNA"/>
</dbReference>